<dbReference type="Proteomes" id="UP001056012">
    <property type="component" value="Chromosome 3"/>
</dbReference>
<dbReference type="EMBL" id="CP089276">
    <property type="protein sequence ID" value="USP77087.1"/>
    <property type="molecule type" value="Genomic_DNA"/>
</dbReference>
<dbReference type="GO" id="GO:0016301">
    <property type="term" value="F:kinase activity"/>
    <property type="evidence" value="ECO:0007669"/>
    <property type="project" value="UniProtKB-KW"/>
</dbReference>
<evidence type="ECO:0000313" key="2">
    <source>
        <dbReference type="Proteomes" id="UP001056012"/>
    </source>
</evidence>
<reference evidence="1" key="1">
    <citation type="submission" date="2021-12" db="EMBL/GenBank/DDBJ databases">
        <title>Curvularia clavata genome.</title>
        <authorList>
            <person name="Cao Y."/>
        </authorList>
    </citation>
    <scope>NUCLEOTIDE SEQUENCE</scope>
    <source>
        <strain evidence="1">Yc1106</strain>
    </source>
</reference>
<accession>A0A9Q8Z7L4</accession>
<sequence length="299" mass="33704">MGSISPQPGVLLVHPLLRSPNDSNAETFHRWTKLHNKDLLNIPKDASSGANIDACVRGVALNGATDYSHEEKPDKWPAYMYTCFVGDIGVLKNQPYYNVSRKLNLEQTRSLAEDEKPVGYGDKNAMVFDIVNAKFAVYKEIERPYMYFSDLRSELACAKFSGASSETITRINLCTPYGWDLQSAKLLAHYLETSLQRSKLETMTGMSLTLYRWAGRESQPDKHPLIDVQGISEWMILVIIRCSPPYRFEKLIPITMDIIGTSLQAFALDTIGSEVKGMFNYGVWGAEGYNRVPIDKEEL</sequence>
<keyword evidence="2" id="KW-1185">Reference proteome</keyword>
<protein>
    <submittedName>
        <fullName evidence="1">Calcium calmodulin-dependent protein kinase</fullName>
    </submittedName>
</protein>
<dbReference type="VEuPathDB" id="FungiDB:yc1106_04361"/>
<proteinExistence type="predicted"/>
<keyword evidence="1" id="KW-0808">Transferase</keyword>
<name>A0A9Q8Z7L4_CURCL</name>
<organism evidence="1 2">
    <name type="scientific">Curvularia clavata</name>
    <dbReference type="NCBI Taxonomy" id="95742"/>
    <lineage>
        <taxon>Eukaryota</taxon>
        <taxon>Fungi</taxon>
        <taxon>Dikarya</taxon>
        <taxon>Ascomycota</taxon>
        <taxon>Pezizomycotina</taxon>
        <taxon>Dothideomycetes</taxon>
        <taxon>Pleosporomycetidae</taxon>
        <taxon>Pleosporales</taxon>
        <taxon>Pleosporineae</taxon>
        <taxon>Pleosporaceae</taxon>
        <taxon>Curvularia</taxon>
    </lineage>
</organism>
<evidence type="ECO:0000313" key="1">
    <source>
        <dbReference type="EMBL" id="USP77087.1"/>
    </source>
</evidence>
<keyword evidence="1" id="KW-0418">Kinase</keyword>
<dbReference type="AlphaFoldDB" id="A0A9Q8Z7L4"/>
<gene>
    <name evidence="1" type="ORF">yc1106_04361</name>
</gene>
<dbReference type="OrthoDB" id="3759404at2759"/>